<organism evidence="4 5">
    <name type="scientific">Lentisphaera profundi</name>
    <dbReference type="NCBI Taxonomy" id="1658616"/>
    <lineage>
        <taxon>Bacteria</taxon>
        <taxon>Pseudomonadati</taxon>
        <taxon>Lentisphaerota</taxon>
        <taxon>Lentisphaeria</taxon>
        <taxon>Lentisphaerales</taxon>
        <taxon>Lentisphaeraceae</taxon>
        <taxon>Lentisphaera</taxon>
    </lineage>
</organism>
<dbReference type="SUPFAM" id="SSF53822">
    <property type="entry name" value="Periplasmic binding protein-like I"/>
    <property type="match status" value="1"/>
</dbReference>
<sequence length="320" mass="34608">MRHLIILLSAALLFASCKVEEKPNQKLKLAFVANGPADFWLYAQAGVQDAAKELDIDVQFKVGDQTTAKQKQIIDDLIVSGVSGVAVSPANPKNQVQMIKEWSEYIPVICADSDAPGSARLSYLGTDNVAAGRECGELLKKALPNGGKVMAFVGLRDAQTAIDRYKGLKQAVEGTKIEIIDLRTDNGDRVKARRNAEDALIAHPDLAAMVGLWAYNAPAILGALESSNRADQVKIIAFDEDPVTLNAIDEGKIYGTICQNPYAFGYESIKLLHKLSKGASATEAGIPANQQIIIPTKTLIKGQGLEYKKYCDELKASLKH</sequence>
<gene>
    <name evidence="4" type="ORF">PQO03_08230</name>
</gene>
<accession>A0ABY7VNK1</accession>
<reference evidence="4 5" key="1">
    <citation type="submission" date="2023-02" db="EMBL/GenBank/DDBJ databases">
        <title>Genome sequence of Lentisphaera profundi SAORIC-696.</title>
        <authorList>
            <person name="Kim e."/>
            <person name="Cho J.-C."/>
            <person name="Choi A."/>
            <person name="Kang I."/>
        </authorList>
    </citation>
    <scope>NUCLEOTIDE SEQUENCE [LARGE SCALE GENOMIC DNA]</scope>
    <source>
        <strain evidence="4 5">SAORIC-696</strain>
    </source>
</reference>
<keyword evidence="5" id="KW-1185">Reference proteome</keyword>
<proteinExistence type="inferred from homology"/>
<dbReference type="EMBL" id="CP117811">
    <property type="protein sequence ID" value="WDE95703.1"/>
    <property type="molecule type" value="Genomic_DNA"/>
</dbReference>
<dbReference type="CDD" id="cd06314">
    <property type="entry name" value="PBP1_tmGBP"/>
    <property type="match status" value="1"/>
</dbReference>
<dbReference type="InterPro" id="IPR050555">
    <property type="entry name" value="Bact_Solute-Bind_Prot2"/>
</dbReference>
<dbReference type="PANTHER" id="PTHR30036:SF7">
    <property type="entry name" value="ABC TRANSPORTER PERIPLASMIC-BINDING PROTEIN YPHF"/>
    <property type="match status" value="1"/>
</dbReference>
<dbReference type="Proteomes" id="UP001214250">
    <property type="component" value="Chromosome 1"/>
</dbReference>
<dbReference type="InterPro" id="IPR028082">
    <property type="entry name" value="Peripla_BP_I"/>
</dbReference>
<dbReference type="PANTHER" id="PTHR30036">
    <property type="entry name" value="D-XYLOSE-BINDING PERIPLASMIC PROTEIN"/>
    <property type="match status" value="1"/>
</dbReference>
<comment type="subcellular location">
    <subcellularLocation>
        <location evidence="1">Cell envelope</location>
    </subcellularLocation>
</comment>
<evidence type="ECO:0000259" key="3">
    <source>
        <dbReference type="Pfam" id="PF13407"/>
    </source>
</evidence>
<feature type="domain" description="Periplasmic binding protein" evidence="3">
    <location>
        <begin position="37"/>
        <end position="279"/>
    </location>
</feature>
<comment type="similarity">
    <text evidence="2">Belongs to the bacterial solute-binding protein 2 family.</text>
</comment>
<dbReference type="Gene3D" id="3.40.50.2300">
    <property type="match status" value="2"/>
</dbReference>
<dbReference type="RefSeq" id="WP_274149423.1">
    <property type="nucleotide sequence ID" value="NZ_CP117811.1"/>
</dbReference>
<dbReference type="Pfam" id="PF13407">
    <property type="entry name" value="Peripla_BP_4"/>
    <property type="match status" value="1"/>
</dbReference>
<evidence type="ECO:0000256" key="1">
    <source>
        <dbReference type="ARBA" id="ARBA00004196"/>
    </source>
</evidence>
<evidence type="ECO:0000313" key="4">
    <source>
        <dbReference type="EMBL" id="WDE95703.1"/>
    </source>
</evidence>
<dbReference type="PROSITE" id="PS51257">
    <property type="entry name" value="PROKAR_LIPOPROTEIN"/>
    <property type="match status" value="1"/>
</dbReference>
<name>A0ABY7VNK1_9BACT</name>
<evidence type="ECO:0000256" key="2">
    <source>
        <dbReference type="ARBA" id="ARBA00007639"/>
    </source>
</evidence>
<protein>
    <submittedName>
        <fullName evidence="4">Sugar-binding protein</fullName>
    </submittedName>
</protein>
<dbReference type="InterPro" id="IPR025997">
    <property type="entry name" value="SBP_2_dom"/>
</dbReference>
<evidence type="ECO:0000313" key="5">
    <source>
        <dbReference type="Proteomes" id="UP001214250"/>
    </source>
</evidence>